<dbReference type="InterPro" id="IPR029056">
    <property type="entry name" value="Ribokinase-like"/>
</dbReference>
<organism evidence="3">
    <name type="scientific">Oryza glumipatula</name>
    <dbReference type="NCBI Taxonomy" id="40148"/>
    <lineage>
        <taxon>Eukaryota</taxon>
        <taxon>Viridiplantae</taxon>
        <taxon>Streptophyta</taxon>
        <taxon>Embryophyta</taxon>
        <taxon>Tracheophyta</taxon>
        <taxon>Spermatophyta</taxon>
        <taxon>Magnoliopsida</taxon>
        <taxon>Liliopsida</taxon>
        <taxon>Poales</taxon>
        <taxon>Poaceae</taxon>
        <taxon>BOP clade</taxon>
        <taxon>Oryzoideae</taxon>
        <taxon>Oryzeae</taxon>
        <taxon>Oryzinae</taxon>
        <taxon>Oryza</taxon>
    </lineage>
</organism>
<name>A0A0E0BBF8_9ORYZ</name>
<dbReference type="PANTHER" id="PTHR42774">
    <property type="entry name" value="PHOSPHOTRANSFERASE SYSTEM TRANSPORT PROTEIN"/>
    <property type="match status" value="1"/>
</dbReference>
<evidence type="ECO:0000313" key="4">
    <source>
        <dbReference type="Proteomes" id="UP000026961"/>
    </source>
</evidence>
<dbReference type="Gene3D" id="3.40.1190.20">
    <property type="match status" value="1"/>
</dbReference>
<dbReference type="HOGENOM" id="CLU_1809208_0_0_1"/>
<sequence>MPLLLRCPPAASPPLRLPPRRRSGSLRSAAPPGRQPLLPAAAGRVVLGCGLVTLDYLATVDAYPRPDDKIRSGELQVSGGGNAGNALTGAARLGLNTRLISKVANDEIGGTVLSELKEAGIDISHVIKNSYVYNHIRVPSDDS</sequence>
<keyword evidence="4" id="KW-1185">Reference proteome</keyword>
<dbReference type="InterPro" id="IPR011611">
    <property type="entry name" value="PfkB_dom"/>
</dbReference>
<dbReference type="EnsemblPlants" id="OGLUM10G12370.3">
    <property type="protein sequence ID" value="OGLUM10G12370.3"/>
    <property type="gene ID" value="OGLUM10G12370"/>
</dbReference>
<dbReference type="SUPFAM" id="SSF53613">
    <property type="entry name" value="Ribokinase-like"/>
    <property type="match status" value="1"/>
</dbReference>
<feature type="domain" description="Carbohydrate kinase PfkB" evidence="2">
    <location>
        <begin position="51"/>
        <end position="128"/>
    </location>
</feature>
<dbReference type="Pfam" id="PF00294">
    <property type="entry name" value="PfkB"/>
    <property type="match status" value="1"/>
</dbReference>
<feature type="region of interest" description="Disordered" evidence="1">
    <location>
        <begin position="10"/>
        <end position="34"/>
    </location>
</feature>
<reference evidence="3" key="2">
    <citation type="submission" date="2018-05" db="EMBL/GenBank/DDBJ databases">
        <title>OgluRS3 (Oryza glumaepatula Reference Sequence Version 3).</title>
        <authorList>
            <person name="Zhang J."/>
            <person name="Kudrna D."/>
            <person name="Lee S."/>
            <person name="Talag J."/>
            <person name="Welchert J."/>
            <person name="Wing R.A."/>
        </authorList>
    </citation>
    <scope>NUCLEOTIDE SEQUENCE [LARGE SCALE GENOMIC DNA]</scope>
</reference>
<dbReference type="Gramene" id="OGLUM10G12370.3">
    <property type="protein sequence ID" value="OGLUM10G12370.3"/>
    <property type="gene ID" value="OGLUM10G12370"/>
</dbReference>
<protein>
    <recommendedName>
        <fullName evidence="2">Carbohydrate kinase PfkB domain-containing protein</fullName>
    </recommendedName>
</protein>
<accession>A0A0E0BBF8</accession>
<evidence type="ECO:0000313" key="3">
    <source>
        <dbReference type="EnsemblPlants" id="OGLUM10G12370.3"/>
    </source>
</evidence>
<dbReference type="AlphaFoldDB" id="A0A0E0BBF8"/>
<dbReference type="PANTHER" id="PTHR42774:SF12">
    <property type="entry name" value="CARBOHYDRATE KINASE PFKB DOMAIN-CONTAINING PROTEIN"/>
    <property type="match status" value="1"/>
</dbReference>
<dbReference type="Proteomes" id="UP000026961">
    <property type="component" value="Chromosome 10"/>
</dbReference>
<proteinExistence type="predicted"/>
<dbReference type="InterPro" id="IPR052562">
    <property type="entry name" value="Ketohexokinase-related"/>
</dbReference>
<evidence type="ECO:0000256" key="1">
    <source>
        <dbReference type="SAM" id="MobiDB-lite"/>
    </source>
</evidence>
<evidence type="ECO:0000259" key="2">
    <source>
        <dbReference type="Pfam" id="PF00294"/>
    </source>
</evidence>
<reference evidence="3" key="1">
    <citation type="submission" date="2015-04" db="UniProtKB">
        <authorList>
            <consortium name="EnsemblPlants"/>
        </authorList>
    </citation>
    <scope>IDENTIFICATION</scope>
</reference>